<gene>
    <name evidence="1" type="ORF">EDEG_03239</name>
</gene>
<keyword evidence="2" id="KW-1185">Reference proteome</keyword>
<evidence type="ECO:0000313" key="1">
    <source>
        <dbReference type="EMBL" id="EJW02337.1"/>
    </source>
</evidence>
<evidence type="ECO:0000313" key="2">
    <source>
        <dbReference type="Proteomes" id="UP000003163"/>
    </source>
</evidence>
<organism evidence="1 2">
    <name type="scientific">Edhazardia aedis (strain USNM 41457)</name>
    <name type="common">Microsporidian parasite</name>
    <dbReference type="NCBI Taxonomy" id="1003232"/>
    <lineage>
        <taxon>Eukaryota</taxon>
        <taxon>Fungi</taxon>
        <taxon>Fungi incertae sedis</taxon>
        <taxon>Microsporidia</taxon>
        <taxon>Edhazardia</taxon>
    </lineage>
</organism>
<dbReference type="InParanoid" id="J9DLT0"/>
<dbReference type="Proteomes" id="UP000003163">
    <property type="component" value="Unassembled WGS sequence"/>
</dbReference>
<proteinExistence type="predicted"/>
<comment type="caution">
    <text evidence="1">The sequence shown here is derived from an EMBL/GenBank/DDBJ whole genome shotgun (WGS) entry which is preliminary data.</text>
</comment>
<dbReference type="VEuPathDB" id="MicrosporidiaDB:EDEG_03239"/>
<dbReference type="EMBL" id="AFBI03000077">
    <property type="protein sequence ID" value="EJW02337.1"/>
    <property type="molecule type" value="Genomic_DNA"/>
</dbReference>
<reference evidence="1 2" key="1">
    <citation type="submission" date="2011-08" db="EMBL/GenBank/DDBJ databases">
        <authorList>
            <person name="Liu Z.J."/>
            <person name="Shi F.L."/>
            <person name="Lu J.Q."/>
            <person name="Li M."/>
            <person name="Wang Z.L."/>
        </authorList>
    </citation>
    <scope>NUCLEOTIDE SEQUENCE [LARGE SCALE GENOMIC DNA]</scope>
    <source>
        <strain evidence="1 2">USNM 41457</strain>
    </source>
</reference>
<sequence>MNENLKIIGEFYFEIYQDFECKEIFIRHKLYKCYDAFVKHLKNNCSKNEVYKKELQNRILEISDYLDKKIILIGKEFTNNTVKVLDIVAKIKNLLLKTKNLPKQLFLTLFYSKKDKINVNIVTLMNFLFIKNIKNTLDHLNSLIVAKCVDIFVSCDKCRHTELHDDLLYF</sequence>
<reference evidence="2" key="2">
    <citation type="submission" date="2015-07" db="EMBL/GenBank/DDBJ databases">
        <title>Contrasting host-pathogen interactions and genome evolution in two generalist and specialist microsporidian pathogens of mosquitoes.</title>
        <authorList>
            <consortium name="The Broad Institute Genomics Platform"/>
            <consortium name="The Broad Institute Genome Sequencing Center for Infectious Disease"/>
            <person name="Cuomo C.A."/>
            <person name="Sanscrainte N.D."/>
            <person name="Goldberg J.M."/>
            <person name="Heiman D."/>
            <person name="Young S."/>
            <person name="Zeng Q."/>
            <person name="Becnel J.J."/>
            <person name="Birren B.W."/>
        </authorList>
    </citation>
    <scope>NUCLEOTIDE SEQUENCE [LARGE SCALE GENOMIC DNA]</scope>
    <source>
        <strain evidence="2">USNM 41457</strain>
    </source>
</reference>
<name>J9DLT0_EDHAE</name>
<dbReference type="AlphaFoldDB" id="J9DLT0"/>
<dbReference type="HOGENOM" id="CLU_1570629_0_0_1"/>
<protein>
    <submittedName>
        <fullName evidence="1">Uncharacterized protein</fullName>
    </submittedName>
</protein>
<accession>J9DLT0</accession>